<dbReference type="EMBL" id="JAHHGM010000015">
    <property type="protein sequence ID" value="MBT2990254.1"/>
    <property type="molecule type" value="Genomic_DNA"/>
</dbReference>
<dbReference type="PANTHER" id="PTHR33993">
    <property type="entry name" value="GLYOXALASE-RELATED"/>
    <property type="match status" value="1"/>
</dbReference>
<dbReference type="InterPro" id="IPR037523">
    <property type="entry name" value="VOC_core"/>
</dbReference>
<evidence type="ECO:0000313" key="2">
    <source>
        <dbReference type="EMBL" id="MBT2990254.1"/>
    </source>
</evidence>
<accession>A0A944MAD3</accession>
<dbReference type="SUPFAM" id="SSF54593">
    <property type="entry name" value="Glyoxalase/Bleomycin resistance protein/Dihydroxybiphenyl dioxygenase"/>
    <property type="match status" value="1"/>
</dbReference>
<comment type="caution">
    <text evidence="2">The sequence shown here is derived from an EMBL/GenBank/DDBJ whole genome shotgun (WGS) entry which is preliminary data.</text>
</comment>
<protein>
    <submittedName>
        <fullName evidence="2">VOC family protein</fullName>
    </submittedName>
</protein>
<proteinExistence type="predicted"/>
<dbReference type="PANTHER" id="PTHR33993:SF14">
    <property type="entry name" value="GB|AAF24581.1"/>
    <property type="match status" value="1"/>
</dbReference>
<evidence type="ECO:0000259" key="1">
    <source>
        <dbReference type="PROSITE" id="PS51819"/>
    </source>
</evidence>
<dbReference type="Gene3D" id="3.10.180.10">
    <property type="entry name" value="2,3-Dihydroxybiphenyl 1,2-Dioxygenase, domain 1"/>
    <property type="match status" value="1"/>
</dbReference>
<dbReference type="Proteomes" id="UP000770889">
    <property type="component" value="Unassembled WGS sequence"/>
</dbReference>
<gene>
    <name evidence="2" type="ORF">KME65_14970</name>
</gene>
<evidence type="ECO:0000313" key="3">
    <source>
        <dbReference type="Proteomes" id="UP000770889"/>
    </source>
</evidence>
<dbReference type="CDD" id="cd07247">
    <property type="entry name" value="SgaA_N_like"/>
    <property type="match status" value="1"/>
</dbReference>
<reference evidence="2 3" key="1">
    <citation type="submission" date="2021-05" db="EMBL/GenBank/DDBJ databases">
        <title>Genetic and Functional Diversity in Clade A Lucinid endosymbionts from the Bahamas.</title>
        <authorList>
            <person name="Giani N.M."/>
            <person name="Engel A.S."/>
            <person name="Campbell B.J."/>
        </authorList>
    </citation>
    <scope>NUCLEOTIDE SEQUENCE [LARGE SCALE GENOMIC DNA]</scope>
    <source>
        <strain evidence="2">LUC16012Gg_MoonRockCtena</strain>
    </source>
</reference>
<name>A0A944MAD3_9GAMM</name>
<dbReference type="Pfam" id="PF00903">
    <property type="entry name" value="Glyoxalase"/>
    <property type="match status" value="1"/>
</dbReference>
<dbReference type="PROSITE" id="PS51819">
    <property type="entry name" value="VOC"/>
    <property type="match status" value="1"/>
</dbReference>
<feature type="domain" description="VOC" evidence="1">
    <location>
        <begin position="5"/>
        <end position="121"/>
    </location>
</feature>
<organism evidence="2 3">
    <name type="scientific">Candidatus Thiodiazotropha taylori</name>
    <dbReference type="NCBI Taxonomy" id="2792791"/>
    <lineage>
        <taxon>Bacteria</taxon>
        <taxon>Pseudomonadati</taxon>
        <taxon>Pseudomonadota</taxon>
        <taxon>Gammaproteobacteria</taxon>
        <taxon>Chromatiales</taxon>
        <taxon>Sedimenticolaceae</taxon>
        <taxon>Candidatus Thiodiazotropha</taxon>
    </lineage>
</organism>
<dbReference type="InterPro" id="IPR052164">
    <property type="entry name" value="Anthracycline_SecMetBiosynth"/>
</dbReference>
<dbReference type="InterPro" id="IPR029068">
    <property type="entry name" value="Glyas_Bleomycin-R_OHBP_Dase"/>
</dbReference>
<sequence>MSAEPFVWHELVTSDQEKSGWFFKKLLGWETKQVDAGEFGVYTLFQKDGKDIAGMMNPTPDTPKQAAYWHSYIAVEDVDGCAEAAPEIGGTVLVPPHDIADVGRICIVADPMGAVAHLITPL</sequence>
<dbReference type="AlphaFoldDB" id="A0A944MAD3"/>
<dbReference type="InterPro" id="IPR004360">
    <property type="entry name" value="Glyas_Fos-R_dOase_dom"/>
</dbReference>